<sequence length="333" mass="38911">MVKRTILLSGFTRLPIELVNIIFVLAAQSSRHACLDLCLVTSWARQIALPHLFCTLVAKDHGITFRKYLVDPPYVLVNTRINAASLVKNVWMPLEDHATTDSVLDVFENCHNLTHMALTIHCFFRLIRATSPLPLAPVERMISGPALDCDHDIHLTMLGTTSFHWVFRDSWQSNVSYRSPLRDRITHIRVETTSSYHTRYELHFSRLSHLCVPYYNSTQHIAEQLDDFLELRSLEMFVVAGVRKPFQEAHWRRLEKWVLAKRQEDKRVFFVEIPAMDIQAEWEREMRGGKTIWERAIHYTTQWEARQRAEAALELEAANSHTIMPRRSQRRVV</sequence>
<dbReference type="HOGENOM" id="CLU_051720_1_0_1"/>
<proteinExistence type="predicted"/>
<dbReference type="EMBL" id="KN833000">
    <property type="protein sequence ID" value="KIM81211.1"/>
    <property type="molecule type" value="Genomic_DNA"/>
</dbReference>
<dbReference type="OrthoDB" id="2795673at2759"/>
<evidence type="ECO:0008006" key="3">
    <source>
        <dbReference type="Google" id="ProtNLM"/>
    </source>
</evidence>
<name>A0A0C3FPV0_PILCF</name>
<dbReference type="AlphaFoldDB" id="A0A0C3FPV0"/>
<protein>
    <recommendedName>
        <fullName evidence="3">F-box domain-containing protein</fullName>
    </recommendedName>
</protein>
<keyword evidence="2" id="KW-1185">Reference proteome</keyword>
<evidence type="ECO:0000313" key="2">
    <source>
        <dbReference type="Proteomes" id="UP000054166"/>
    </source>
</evidence>
<reference evidence="1 2" key="1">
    <citation type="submission" date="2014-04" db="EMBL/GenBank/DDBJ databases">
        <authorList>
            <consortium name="DOE Joint Genome Institute"/>
            <person name="Kuo A."/>
            <person name="Tarkka M."/>
            <person name="Buscot F."/>
            <person name="Kohler A."/>
            <person name="Nagy L.G."/>
            <person name="Floudas D."/>
            <person name="Copeland A."/>
            <person name="Barry K.W."/>
            <person name="Cichocki N."/>
            <person name="Veneault-Fourrey C."/>
            <person name="LaButti K."/>
            <person name="Lindquist E.A."/>
            <person name="Lipzen A."/>
            <person name="Lundell T."/>
            <person name="Morin E."/>
            <person name="Murat C."/>
            <person name="Sun H."/>
            <person name="Tunlid A."/>
            <person name="Henrissat B."/>
            <person name="Grigoriev I.V."/>
            <person name="Hibbett D.S."/>
            <person name="Martin F."/>
            <person name="Nordberg H.P."/>
            <person name="Cantor M.N."/>
            <person name="Hua S.X."/>
        </authorList>
    </citation>
    <scope>NUCLEOTIDE SEQUENCE [LARGE SCALE GENOMIC DNA]</scope>
    <source>
        <strain evidence="1 2">F 1598</strain>
    </source>
</reference>
<accession>A0A0C3FPV0</accession>
<evidence type="ECO:0000313" key="1">
    <source>
        <dbReference type="EMBL" id="KIM81211.1"/>
    </source>
</evidence>
<reference evidence="2" key="2">
    <citation type="submission" date="2015-01" db="EMBL/GenBank/DDBJ databases">
        <title>Evolutionary Origins and Diversification of the Mycorrhizal Mutualists.</title>
        <authorList>
            <consortium name="DOE Joint Genome Institute"/>
            <consortium name="Mycorrhizal Genomics Consortium"/>
            <person name="Kohler A."/>
            <person name="Kuo A."/>
            <person name="Nagy L.G."/>
            <person name="Floudas D."/>
            <person name="Copeland A."/>
            <person name="Barry K.W."/>
            <person name="Cichocki N."/>
            <person name="Veneault-Fourrey C."/>
            <person name="LaButti K."/>
            <person name="Lindquist E.A."/>
            <person name="Lipzen A."/>
            <person name="Lundell T."/>
            <person name="Morin E."/>
            <person name="Murat C."/>
            <person name="Riley R."/>
            <person name="Ohm R."/>
            <person name="Sun H."/>
            <person name="Tunlid A."/>
            <person name="Henrissat B."/>
            <person name="Grigoriev I.V."/>
            <person name="Hibbett D.S."/>
            <person name="Martin F."/>
        </authorList>
    </citation>
    <scope>NUCLEOTIDE SEQUENCE [LARGE SCALE GENOMIC DNA]</scope>
    <source>
        <strain evidence="2">F 1598</strain>
    </source>
</reference>
<dbReference type="Proteomes" id="UP000054166">
    <property type="component" value="Unassembled WGS sequence"/>
</dbReference>
<dbReference type="InParanoid" id="A0A0C3FPV0"/>
<dbReference type="STRING" id="765440.A0A0C3FPV0"/>
<organism evidence="1 2">
    <name type="scientific">Piloderma croceum (strain F 1598)</name>
    <dbReference type="NCBI Taxonomy" id="765440"/>
    <lineage>
        <taxon>Eukaryota</taxon>
        <taxon>Fungi</taxon>
        <taxon>Dikarya</taxon>
        <taxon>Basidiomycota</taxon>
        <taxon>Agaricomycotina</taxon>
        <taxon>Agaricomycetes</taxon>
        <taxon>Agaricomycetidae</taxon>
        <taxon>Atheliales</taxon>
        <taxon>Atheliaceae</taxon>
        <taxon>Piloderma</taxon>
    </lineage>
</organism>
<gene>
    <name evidence="1" type="ORF">PILCRDRAFT_821663</name>
</gene>